<feature type="compositionally biased region" description="Acidic residues" evidence="1">
    <location>
        <begin position="101"/>
        <end position="120"/>
    </location>
</feature>
<dbReference type="RefSeq" id="XP_069228938.1">
    <property type="nucleotide sequence ID" value="XM_069373673.1"/>
</dbReference>
<keyword evidence="3" id="KW-1185">Reference proteome</keyword>
<dbReference type="GeneID" id="96006511"/>
<proteinExistence type="predicted"/>
<dbReference type="EMBL" id="JAAQHG020000017">
    <property type="protein sequence ID" value="KAL1585832.1"/>
    <property type="molecule type" value="Genomic_DNA"/>
</dbReference>
<dbReference type="AlphaFoldDB" id="A0AB34KQ02"/>
<comment type="caution">
    <text evidence="2">The sequence shown here is derived from an EMBL/GenBank/DDBJ whole genome shotgun (WGS) entry which is preliminary data.</text>
</comment>
<sequence length="439" mass="49861">MFRLSRALPLRQQIPLGRPIQLPSRAQSRNVWTRFGSSQKQIQPVRMRAAGFTWKKVFAFCVYTGTTYWALQFLLRHIDIQIEEIEEDASDHTVSRRAGEEGEWEEQGDEEEDEEDEFADEDSTFIPMTWATKLPRSFYKGSDPEWQAFVKFAKDKPRQKKIQDELLQLVFAGLQHHPKIAMQAGKDLKIGRWWLEISFPDGPPQEYVRSGLEIGDDFIAWSPQKISPETYHRTTRALWPKATFEGFFATAMIFGGIQYRKLKQALGWEEANPFSVEERFKLALEMMEKQKSGRGGSSVSGKAQTSPDGSPGSLVSAASAANEAQSSPRASEERTPLPLPLPWQLSLPLPSSTDLINPVEFQIARHVFTQQLMKGWRPKKLEPPRGSFVVQGLMDVRGTKARVMFDVQACYDPKESKFVVVNAGVRSIKRWNQAPKGGP</sequence>
<feature type="compositionally biased region" description="Low complexity" evidence="1">
    <location>
        <begin position="313"/>
        <end position="327"/>
    </location>
</feature>
<name>A0AB34KQ02_9PEZI</name>
<evidence type="ECO:0000256" key="1">
    <source>
        <dbReference type="SAM" id="MobiDB-lite"/>
    </source>
</evidence>
<organism evidence="2 3">
    <name type="scientific">Cladosporium halotolerans</name>
    <dbReference type="NCBI Taxonomy" id="1052096"/>
    <lineage>
        <taxon>Eukaryota</taxon>
        <taxon>Fungi</taxon>
        <taxon>Dikarya</taxon>
        <taxon>Ascomycota</taxon>
        <taxon>Pezizomycotina</taxon>
        <taxon>Dothideomycetes</taxon>
        <taxon>Dothideomycetidae</taxon>
        <taxon>Cladosporiales</taxon>
        <taxon>Cladosporiaceae</taxon>
        <taxon>Cladosporium</taxon>
    </lineage>
</organism>
<accession>A0AB34KQ02</accession>
<feature type="compositionally biased region" description="Basic and acidic residues" evidence="1">
    <location>
        <begin position="90"/>
        <end position="100"/>
    </location>
</feature>
<dbReference type="Proteomes" id="UP000803884">
    <property type="component" value="Unassembled WGS sequence"/>
</dbReference>
<evidence type="ECO:0000313" key="2">
    <source>
        <dbReference type="EMBL" id="KAL1585832.1"/>
    </source>
</evidence>
<feature type="region of interest" description="Disordered" evidence="1">
    <location>
        <begin position="89"/>
        <end position="120"/>
    </location>
</feature>
<protein>
    <submittedName>
        <fullName evidence="2">Uncharacterized protein</fullName>
    </submittedName>
</protein>
<evidence type="ECO:0000313" key="3">
    <source>
        <dbReference type="Proteomes" id="UP000803884"/>
    </source>
</evidence>
<feature type="region of interest" description="Disordered" evidence="1">
    <location>
        <begin position="291"/>
        <end position="337"/>
    </location>
</feature>
<reference evidence="2 3" key="1">
    <citation type="journal article" date="2020" name="Microbiol. Resour. Announc.">
        <title>Draft Genome Sequence of a Cladosporium Species Isolated from the Mesophotic Ascidian Didemnum maculosum.</title>
        <authorList>
            <person name="Gioti A."/>
            <person name="Siaperas R."/>
            <person name="Nikolaivits E."/>
            <person name="Le Goff G."/>
            <person name="Ouazzani J."/>
            <person name="Kotoulas G."/>
            <person name="Topakas E."/>
        </authorList>
    </citation>
    <scope>NUCLEOTIDE SEQUENCE [LARGE SCALE GENOMIC DNA]</scope>
    <source>
        <strain evidence="2 3">TM138-S3</strain>
    </source>
</reference>
<gene>
    <name evidence="2" type="ORF">WHR41_05068</name>
</gene>